<dbReference type="EMBL" id="CP002400">
    <property type="protein sequence ID" value="ADU26268.1"/>
    <property type="molecule type" value="Genomic_DNA"/>
</dbReference>
<protein>
    <submittedName>
        <fullName evidence="3">RNA-binding S4 domain protein</fullName>
    </submittedName>
</protein>
<dbReference type="Gene3D" id="3.30.1370.160">
    <property type="match status" value="1"/>
</dbReference>
<evidence type="ECO:0000256" key="1">
    <source>
        <dbReference type="PROSITE-ProRule" id="PRU00182"/>
    </source>
</evidence>
<dbReference type="Proteomes" id="UP000001551">
    <property type="component" value="Chromosome"/>
</dbReference>
<sequence>MPGTDDSLLFARADDALRAVGRYAARFVGFLDEREQAAVLRHLSAKHADASFLLWGGYADAERRMLGVFPQEEVPDGAAFPITAVQIIWKGAELNHRDFLGALLSLGLKREKVGDLVVRSNDCVAFLENAVAAFVRSNLSRVGRIGVSCEPYEGDVRREAHFAEIGGTVASERLDCVVAALTGCSRTQAEDGITAGRVALDFRTVTDRACRVPPGASLSIRGCGRFVVDELGPPTRKGRLRFAARKYV</sequence>
<dbReference type="PROSITE" id="PS50889">
    <property type="entry name" value="S4"/>
    <property type="match status" value="1"/>
</dbReference>
<dbReference type="AlphaFoldDB" id="E6U2H7"/>
<dbReference type="Gene3D" id="3.10.290.10">
    <property type="entry name" value="RNA-binding S4 domain"/>
    <property type="match status" value="1"/>
</dbReference>
<dbReference type="RefSeq" id="WP_013484638.1">
    <property type="nucleotide sequence ID" value="NC_014828.1"/>
</dbReference>
<accession>E6U2H7</accession>
<gene>
    <name evidence="3" type="ordered locus">Ethha_0699</name>
</gene>
<organism evidence="3 4">
    <name type="scientific">Ethanoligenens harbinense (strain DSM 18485 / JCM 12961 / CGMCC 1.5033 / YUAN-3)</name>
    <dbReference type="NCBI Taxonomy" id="663278"/>
    <lineage>
        <taxon>Bacteria</taxon>
        <taxon>Bacillati</taxon>
        <taxon>Bacillota</taxon>
        <taxon>Clostridia</taxon>
        <taxon>Eubacteriales</taxon>
        <taxon>Oscillospiraceae</taxon>
        <taxon>Ethanoligenens</taxon>
    </lineage>
</organism>
<dbReference type="Pfam" id="PF01479">
    <property type="entry name" value="S4"/>
    <property type="match status" value="1"/>
</dbReference>
<name>E6U2H7_ETHHY</name>
<keyword evidence="1" id="KW-0694">RNA-binding</keyword>
<dbReference type="KEGG" id="eha:Ethha_0699"/>
<dbReference type="Gene3D" id="3.30.70.330">
    <property type="match status" value="1"/>
</dbReference>
<dbReference type="SUPFAM" id="SSF55174">
    <property type="entry name" value="Alpha-L RNA-binding motif"/>
    <property type="match status" value="1"/>
</dbReference>
<dbReference type="CDD" id="cd00165">
    <property type="entry name" value="S4"/>
    <property type="match status" value="1"/>
</dbReference>
<dbReference type="InterPro" id="IPR040591">
    <property type="entry name" value="RqcP2_RBD"/>
</dbReference>
<dbReference type="STRING" id="663278.Ethha_0699"/>
<proteinExistence type="predicted"/>
<dbReference type="eggNOG" id="COG2302">
    <property type="taxonomic scope" value="Bacteria"/>
</dbReference>
<dbReference type="SMART" id="SM00363">
    <property type="entry name" value="S4"/>
    <property type="match status" value="1"/>
</dbReference>
<dbReference type="HOGENOM" id="CLU_075687_1_0_9"/>
<dbReference type="InterPro" id="IPR012677">
    <property type="entry name" value="Nucleotide-bd_a/b_plait_sf"/>
</dbReference>
<reference evidence="3 4" key="1">
    <citation type="submission" date="2010-12" db="EMBL/GenBank/DDBJ databases">
        <title>Complete sequence of Ethanoligenens harbinense YUAN-3.</title>
        <authorList>
            <person name="Lucas S."/>
            <person name="Copeland A."/>
            <person name="Lapidus A."/>
            <person name="Cheng J.-F."/>
            <person name="Bruce D."/>
            <person name="Goodwin L."/>
            <person name="Pitluck S."/>
            <person name="Chertkov O."/>
            <person name="Misra M."/>
            <person name="Detter J.C."/>
            <person name="Han C."/>
            <person name="Tapia R."/>
            <person name="Land M."/>
            <person name="Hauser L."/>
            <person name="Jeffries C."/>
            <person name="Kyrpides N."/>
            <person name="Ivanova N."/>
            <person name="Mikhailova N."/>
            <person name="Wang A."/>
            <person name="Mouttaki H."/>
            <person name="He Z."/>
            <person name="Zhou J."/>
            <person name="Hemme C.L."/>
            <person name="Woyke T."/>
        </authorList>
    </citation>
    <scope>NUCLEOTIDE SEQUENCE [LARGE SCALE GENOMIC DNA]</scope>
    <source>
        <strain evidence="4">DSM 18485 / JCM 12961 / CGMCC 1.5033 / YUAN-3</strain>
    </source>
</reference>
<evidence type="ECO:0000313" key="4">
    <source>
        <dbReference type="Proteomes" id="UP000001551"/>
    </source>
</evidence>
<dbReference type="Pfam" id="PF17774">
    <property type="entry name" value="YlmH_RBD"/>
    <property type="match status" value="1"/>
</dbReference>
<keyword evidence="4" id="KW-1185">Reference proteome</keyword>
<dbReference type="GO" id="GO:0003723">
    <property type="term" value="F:RNA binding"/>
    <property type="evidence" value="ECO:0007669"/>
    <property type="project" value="UniProtKB-KW"/>
</dbReference>
<evidence type="ECO:0000259" key="2">
    <source>
        <dbReference type="SMART" id="SM00363"/>
    </source>
</evidence>
<dbReference type="InterPro" id="IPR036986">
    <property type="entry name" value="S4_RNA-bd_sf"/>
</dbReference>
<evidence type="ECO:0000313" key="3">
    <source>
        <dbReference type="EMBL" id="ADU26268.1"/>
    </source>
</evidence>
<feature type="domain" description="RNA-binding S4" evidence="2">
    <location>
        <begin position="172"/>
        <end position="233"/>
    </location>
</feature>
<dbReference type="InterPro" id="IPR002942">
    <property type="entry name" value="S4_RNA-bd"/>
</dbReference>